<reference evidence="8 9" key="1">
    <citation type="submission" date="2017-10" db="EMBL/GenBank/DDBJ databases">
        <title>A new Pekin duck reference genome.</title>
        <authorList>
            <person name="Hou Z.-C."/>
            <person name="Zhou Z.-K."/>
            <person name="Zhu F."/>
            <person name="Hou S.-S."/>
        </authorList>
    </citation>
    <scope>NUCLEOTIDE SEQUENCE [LARGE SCALE GENOMIC DNA]</scope>
</reference>
<feature type="transmembrane region" description="Helical" evidence="6">
    <location>
        <begin position="130"/>
        <end position="151"/>
    </location>
</feature>
<dbReference type="PANTHER" id="PTHR31774:SF0">
    <property type="entry name" value="PROTEIN SHISA-6"/>
    <property type="match status" value="1"/>
</dbReference>
<dbReference type="GeneTree" id="ENSGT00940000156854"/>
<keyword evidence="4 6" id="KW-0472">Membrane</keyword>
<proteinExistence type="predicted"/>
<evidence type="ECO:0000259" key="7">
    <source>
        <dbReference type="Pfam" id="PF13908"/>
    </source>
</evidence>
<evidence type="ECO:0000256" key="3">
    <source>
        <dbReference type="ARBA" id="ARBA00022989"/>
    </source>
</evidence>
<dbReference type="Ensembl" id="ENSAPLT00000017833.1">
    <property type="protein sequence ID" value="ENSAPLP00000017121.1"/>
    <property type="gene ID" value="ENSAPLG00000023977.1"/>
</dbReference>
<dbReference type="STRING" id="8840.ENSAPLP00000017121"/>
<dbReference type="GO" id="GO:0014069">
    <property type="term" value="C:postsynaptic density"/>
    <property type="evidence" value="ECO:0007669"/>
    <property type="project" value="TreeGrafter"/>
</dbReference>
<comment type="subcellular location">
    <subcellularLocation>
        <location evidence="1">Membrane</location>
    </subcellularLocation>
</comment>
<evidence type="ECO:0000256" key="6">
    <source>
        <dbReference type="SAM" id="Phobius"/>
    </source>
</evidence>
<sequence length="246" mass="26498">CTGGGRAKGQRLAALGSAVAAWGHPGSISPGSPCLSTCWGYYDVSGQWDKEFECNNSQTGFRYCCGTCFYRFCCNKRAEKLNQSLCRNYKSPEWAHPTTASGALPADGSNGADGDADKYDPDKDSTNATVYISCGAIAFVLIAGVFAKVAYDKARRPPREMNIHRCDAVLPPPPPRDAPLPEGSPAVLLAQEFSLCSVWLRVPPLHYPFHCSSSQPADRGLPSCTACPRVSPLPHQSKHFPFEPGV</sequence>
<accession>A0A493SU58</accession>
<evidence type="ECO:0000313" key="9">
    <source>
        <dbReference type="Proteomes" id="UP000016666"/>
    </source>
</evidence>
<evidence type="ECO:0000256" key="1">
    <source>
        <dbReference type="ARBA" id="ARBA00004370"/>
    </source>
</evidence>
<keyword evidence="2 6" id="KW-0812">Transmembrane</keyword>
<name>A0A493SU58_ANAPP</name>
<evidence type="ECO:0000313" key="8">
    <source>
        <dbReference type="Ensembl" id="ENSAPLP00000017121.1"/>
    </source>
</evidence>
<dbReference type="GO" id="GO:0048172">
    <property type="term" value="P:regulation of short-term neuronal synaptic plasticity"/>
    <property type="evidence" value="ECO:0007669"/>
    <property type="project" value="TreeGrafter"/>
</dbReference>
<feature type="region of interest" description="Disordered" evidence="5">
    <location>
        <begin position="97"/>
        <end position="120"/>
    </location>
</feature>
<reference evidence="8" key="2">
    <citation type="submission" date="2025-08" db="UniProtKB">
        <authorList>
            <consortium name="Ensembl"/>
        </authorList>
    </citation>
    <scope>IDENTIFICATION</scope>
</reference>
<evidence type="ECO:0000256" key="2">
    <source>
        <dbReference type="ARBA" id="ARBA00022692"/>
    </source>
</evidence>
<dbReference type="InterPro" id="IPR053891">
    <property type="entry name" value="Shisa_N"/>
</dbReference>
<evidence type="ECO:0000256" key="5">
    <source>
        <dbReference type="SAM" id="MobiDB-lite"/>
    </source>
</evidence>
<protein>
    <recommendedName>
        <fullName evidence="7">Shisa N-terminal domain-containing protein</fullName>
    </recommendedName>
</protein>
<dbReference type="PANTHER" id="PTHR31774">
    <property type="entry name" value="PROTEIN SHISA-9-RELATED"/>
    <property type="match status" value="1"/>
</dbReference>
<dbReference type="GO" id="GO:0032591">
    <property type="term" value="C:dendritic spine membrane"/>
    <property type="evidence" value="ECO:0007669"/>
    <property type="project" value="TreeGrafter"/>
</dbReference>
<keyword evidence="9" id="KW-1185">Reference proteome</keyword>
<feature type="domain" description="Shisa N-terminal" evidence="7">
    <location>
        <begin position="37"/>
        <end position="88"/>
    </location>
</feature>
<dbReference type="Pfam" id="PF13908">
    <property type="entry name" value="Shisa_N"/>
    <property type="match status" value="1"/>
</dbReference>
<evidence type="ECO:0000256" key="4">
    <source>
        <dbReference type="ARBA" id="ARBA00023136"/>
    </source>
</evidence>
<organism evidence="8 9">
    <name type="scientific">Anas platyrhynchos platyrhynchos</name>
    <name type="common">Northern mallard</name>
    <dbReference type="NCBI Taxonomy" id="8840"/>
    <lineage>
        <taxon>Eukaryota</taxon>
        <taxon>Metazoa</taxon>
        <taxon>Chordata</taxon>
        <taxon>Craniata</taxon>
        <taxon>Vertebrata</taxon>
        <taxon>Euteleostomi</taxon>
        <taxon>Archelosauria</taxon>
        <taxon>Archosauria</taxon>
        <taxon>Dinosauria</taxon>
        <taxon>Saurischia</taxon>
        <taxon>Theropoda</taxon>
        <taxon>Coelurosauria</taxon>
        <taxon>Aves</taxon>
        <taxon>Neognathae</taxon>
        <taxon>Galloanserae</taxon>
        <taxon>Anseriformes</taxon>
        <taxon>Anatidae</taxon>
        <taxon>Anatinae</taxon>
        <taxon>Anas</taxon>
    </lineage>
</organism>
<reference evidence="8" key="3">
    <citation type="submission" date="2025-09" db="UniProtKB">
        <authorList>
            <consortium name="Ensembl"/>
        </authorList>
    </citation>
    <scope>IDENTIFICATION</scope>
</reference>
<dbReference type="Proteomes" id="UP000016666">
    <property type="component" value="Chromosome 19"/>
</dbReference>
<dbReference type="GO" id="GO:0032281">
    <property type="term" value="C:AMPA glutamate receptor complex"/>
    <property type="evidence" value="ECO:0007669"/>
    <property type="project" value="TreeGrafter"/>
</dbReference>
<dbReference type="GO" id="GO:0045211">
    <property type="term" value="C:postsynaptic membrane"/>
    <property type="evidence" value="ECO:0007669"/>
    <property type="project" value="TreeGrafter"/>
</dbReference>
<keyword evidence="3 6" id="KW-1133">Transmembrane helix</keyword>
<dbReference type="InterPro" id="IPR026910">
    <property type="entry name" value="Shisa"/>
</dbReference>
<dbReference type="AlphaFoldDB" id="A0A493SU58"/>